<keyword evidence="9" id="KW-0539">Nucleus</keyword>
<dbReference type="Pfam" id="PF02892">
    <property type="entry name" value="zf-BED"/>
    <property type="match status" value="1"/>
</dbReference>
<dbReference type="InterPro" id="IPR003656">
    <property type="entry name" value="Znf_BED"/>
</dbReference>
<keyword evidence="5" id="KW-0862">Zinc</keyword>
<comment type="caution">
    <text evidence="13">The sequence shown here is derived from an EMBL/GenBank/DDBJ whole genome shotgun (WGS) entry which is preliminary data.</text>
</comment>
<evidence type="ECO:0000256" key="1">
    <source>
        <dbReference type="ARBA" id="ARBA00004123"/>
    </source>
</evidence>
<evidence type="ECO:0000313" key="14">
    <source>
        <dbReference type="Proteomes" id="UP000828251"/>
    </source>
</evidence>
<dbReference type="PROSITE" id="PS50808">
    <property type="entry name" value="ZF_BED"/>
    <property type="match status" value="1"/>
</dbReference>
<dbReference type="InterPro" id="IPR036236">
    <property type="entry name" value="Znf_C2H2_sf"/>
</dbReference>
<keyword evidence="4 10" id="KW-0863">Zinc-finger</keyword>
<protein>
    <recommendedName>
        <fullName evidence="12">BED-type domain-containing protein</fullName>
    </recommendedName>
</protein>
<keyword evidence="6" id="KW-0805">Transcription regulation</keyword>
<organism evidence="13 14">
    <name type="scientific">Gossypium stocksii</name>
    <dbReference type="NCBI Taxonomy" id="47602"/>
    <lineage>
        <taxon>Eukaryota</taxon>
        <taxon>Viridiplantae</taxon>
        <taxon>Streptophyta</taxon>
        <taxon>Embryophyta</taxon>
        <taxon>Tracheophyta</taxon>
        <taxon>Spermatophyta</taxon>
        <taxon>Magnoliopsida</taxon>
        <taxon>eudicotyledons</taxon>
        <taxon>Gunneridae</taxon>
        <taxon>Pentapetalae</taxon>
        <taxon>rosids</taxon>
        <taxon>malvids</taxon>
        <taxon>Malvales</taxon>
        <taxon>Malvaceae</taxon>
        <taxon>Malvoideae</taxon>
        <taxon>Gossypium</taxon>
    </lineage>
</organism>
<dbReference type="Pfam" id="PF05699">
    <property type="entry name" value="Dimer_Tnp_hAT"/>
    <property type="match status" value="1"/>
</dbReference>
<dbReference type="PANTHER" id="PTHR46481">
    <property type="entry name" value="ZINC FINGER BED DOMAIN-CONTAINING PROTEIN 4"/>
    <property type="match status" value="1"/>
</dbReference>
<feature type="domain" description="BED-type" evidence="12">
    <location>
        <begin position="72"/>
        <end position="133"/>
    </location>
</feature>
<evidence type="ECO:0000256" key="4">
    <source>
        <dbReference type="ARBA" id="ARBA00022771"/>
    </source>
</evidence>
<dbReference type="GO" id="GO:0009791">
    <property type="term" value="P:post-embryonic development"/>
    <property type="evidence" value="ECO:0007669"/>
    <property type="project" value="UniProtKB-ARBA"/>
</dbReference>
<gene>
    <name evidence="13" type="ORF">J1N35_012935</name>
</gene>
<dbReference type="InterPro" id="IPR012337">
    <property type="entry name" value="RNaseH-like_sf"/>
</dbReference>
<dbReference type="GO" id="GO:0046983">
    <property type="term" value="F:protein dimerization activity"/>
    <property type="evidence" value="ECO:0007669"/>
    <property type="project" value="InterPro"/>
</dbReference>
<dbReference type="OrthoDB" id="1873329at2759"/>
<sequence>MDNFDQKLGPGKLSFYFCNKSLCLVCNFDLCEIIMFPFVSTAEFFKNLSAEAVTPLNVVHEEIYESSSKRPKTTSKVWDIFEKLPAQQGDSKAICKLCRRIYTAKTTSGTSHLRRHIEACVKRGNHEVDQRSIEACFKPVKRNANRLTLSHDTLIAATTSLKNYKLDVDEIHRAIAMMIIVDEQPFSVVEDAGFRRLLSAACPEFPVLSRSSIKRDIISIYVKERENIRELLATCPGRICLTSSTWKSDSADHFNCVTTHFIDHEWRLQKRILRFKLMPPPYDSLSVADEIALCMVQWNIEHKVFSVTLENLSSDDCVADMLRSRLAAKKYLPCKGVFFHVSCFFHILNSIVQAGLNLVVDIIAKLRLGIKYVQQSPHRKKNFYIIAKTLNLDTQRKLCLDTPARWNSTYNMIEVAFCYKNAFMYLAEQDKNFLHKLSEDEWEKMSVLYKFLKVFYEVTCVFFRNRQPTSNLYFKAAWKVHSRLFDMVRGPENFLTRTVREMHSKLNQYWSAYNLILSCAAILDPRYKIKFVEYCYTKLYGSGAQKYVSVSVNTLYGLFDEYMQNSARPSQTTLLSTAASKICNDKDENDGFEDYETFQSARFRTQVEKSQLDLYLEEPSHDLNSEIDVLEYWTLCSLRYPELSKMARDVLTIPVSTIASDSAFDISPQVISTDRSSLKPKMLQALVCLQDWMLASDRTRGLGSMESKPEDDSSSSSDGDDDY</sequence>
<keyword evidence="14" id="KW-1185">Reference proteome</keyword>
<evidence type="ECO:0000256" key="2">
    <source>
        <dbReference type="ARBA" id="ARBA00011738"/>
    </source>
</evidence>
<dbReference type="EMBL" id="JAIQCV010000005">
    <property type="protein sequence ID" value="KAH1096014.1"/>
    <property type="molecule type" value="Genomic_DNA"/>
</dbReference>
<dbReference type="GO" id="GO:0005634">
    <property type="term" value="C:nucleus"/>
    <property type="evidence" value="ECO:0007669"/>
    <property type="project" value="UniProtKB-SubCell"/>
</dbReference>
<dbReference type="Pfam" id="PF14372">
    <property type="entry name" value="hAT-like_RNase-H"/>
    <property type="match status" value="1"/>
</dbReference>
<dbReference type="InterPro" id="IPR008906">
    <property type="entry name" value="HATC_C_dom"/>
</dbReference>
<evidence type="ECO:0000256" key="3">
    <source>
        <dbReference type="ARBA" id="ARBA00022723"/>
    </source>
</evidence>
<evidence type="ECO:0000256" key="10">
    <source>
        <dbReference type="PROSITE-ProRule" id="PRU00027"/>
    </source>
</evidence>
<dbReference type="SUPFAM" id="SSF53098">
    <property type="entry name" value="Ribonuclease H-like"/>
    <property type="match status" value="1"/>
</dbReference>
<dbReference type="GO" id="GO:0008270">
    <property type="term" value="F:zinc ion binding"/>
    <property type="evidence" value="ECO:0007669"/>
    <property type="project" value="UniProtKB-KW"/>
</dbReference>
<evidence type="ECO:0000256" key="6">
    <source>
        <dbReference type="ARBA" id="ARBA00023015"/>
    </source>
</evidence>
<evidence type="ECO:0000256" key="9">
    <source>
        <dbReference type="ARBA" id="ARBA00023242"/>
    </source>
</evidence>
<comment type="subunit">
    <text evidence="2">Homodimer.</text>
</comment>
<dbReference type="SMART" id="SM00614">
    <property type="entry name" value="ZnF_BED"/>
    <property type="match status" value="1"/>
</dbReference>
<name>A0A9D3VTU0_9ROSI</name>
<evidence type="ECO:0000259" key="12">
    <source>
        <dbReference type="PROSITE" id="PS50808"/>
    </source>
</evidence>
<keyword evidence="3" id="KW-0479">Metal-binding</keyword>
<dbReference type="PANTHER" id="PTHR46481:SF10">
    <property type="entry name" value="ZINC FINGER BED DOMAIN-CONTAINING PROTEIN 39"/>
    <property type="match status" value="1"/>
</dbReference>
<keyword evidence="7" id="KW-0238">DNA-binding</keyword>
<dbReference type="InterPro" id="IPR025525">
    <property type="entry name" value="hAT-like_transposase_RNase-H"/>
</dbReference>
<evidence type="ECO:0000256" key="8">
    <source>
        <dbReference type="ARBA" id="ARBA00023163"/>
    </source>
</evidence>
<dbReference type="SUPFAM" id="SSF140996">
    <property type="entry name" value="Hermes dimerisation domain"/>
    <property type="match status" value="1"/>
</dbReference>
<dbReference type="InterPro" id="IPR052035">
    <property type="entry name" value="ZnF_BED_domain_contain"/>
</dbReference>
<feature type="region of interest" description="Disordered" evidence="11">
    <location>
        <begin position="700"/>
        <end position="723"/>
    </location>
</feature>
<evidence type="ECO:0000256" key="11">
    <source>
        <dbReference type="SAM" id="MobiDB-lite"/>
    </source>
</evidence>
<evidence type="ECO:0000256" key="5">
    <source>
        <dbReference type="ARBA" id="ARBA00022833"/>
    </source>
</evidence>
<accession>A0A9D3VTU0</accession>
<dbReference type="Proteomes" id="UP000828251">
    <property type="component" value="Unassembled WGS sequence"/>
</dbReference>
<proteinExistence type="predicted"/>
<reference evidence="13 14" key="1">
    <citation type="journal article" date="2021" name="Plant Biotechnol. J.">
        <title>Multi-omics assisted identification of the key and species-specific regulatory components of drought-tolerant mechanisms in Gossypium stocksii.</title>
        <authorList>
            <person name="Yu D."/>
            <person name="Ke L."/>
            <person name="Zhang D."/>
            <person name="Wu Y."/>
            <person name="Sun Y."/>
            <person name="Mei J."/>
            <person name="Sun J."/>
            <person name="Sun Y."/>
        </authorList>
    </citation>
    <scope>NUCLEOTIDE SEQUENCE [LARGE SCALE GENOMIC DNA]</scope>
    <source>
        <strain evidence="14">cv. E1</strain>
        <tissue evidence="13">Leaf</tissue>
    </source>
</reference>
<dbReference type="SUPFAM" id="SSF57667">
    <property type="entry name" value="beta-beta-alpha zinc fingers"/>
    <property type="match status" value="1"/>
</dbReference>
<evidence type="ECO:0000313" key="13">
    <source>
        <dbReference type="EMBL" id="KAH1096014.1"/>
    </source>
</evidence>
<keyword evidence="8" id="KW-0804">Transcription</keyword>
<dbReference type="GO" id="GO:0003677">
    <property type="term" value="F:DNA binding"/>
    <property type="evidence" value="ECO:0007669"/>
    <property type="project" value="UniProtKB-KW"/>
</dbReference>
<dbReference type="AlphaFoldDB" id="A0A9D3VTU0"/>
<comment type="subcellular location">
    <subcellularLocation>
        <location evidence="1">Nucleus</location>
    </subcellularLocation>
</comment>
<evidence type="ECO:0000256" key="7">
    <source>
        <dbReference type="ARBA" id="ARBA00023125"/>
    </source>
</evidence>